<organism evidence="2 3">
    <name type="scientific">Coprinellus micaceus</name>
    <name type="common">Glistening ink-cap mushroom</name>
    <name type="synonym">Coprinus micaceus</name>
    <dbReference type="NCBI Taxonomy" id="71717"/>
    <lineage>
        <taxon>Eukaryota</taxon>
        <taxon>Fungi</taxon>
        <taxon>Dikarya</taxon>
        <taxon>Basidiomycota</taxon>
        <taxon>Agaricomycotina</taxon>
        <taxon>Agaricomycetes</taxon>
        <taxon>Agaricomycetidae</taxon>
        <taxon>Agaricales</taxon>
        <taxon>Agaricineae</taxon>
        <taxon>Psathyrellaceae</taxon>
        <taxon>Coprinellus</taxon>
    </lineage>
</organism>
<comment type="caution">
    <text evidence="2">The sequence shown here is derived from an EMBL/GenBank/DDBJ whole genome shotgun (WGS) entry which is preliminary data.</text>
</comment>
<dbReference type="Proteomes" id="UP000298030">
    <property type="component" value="Unassembled WGS sequence"/>
</dbReference>
<evidence type="ECO:0000313" key="3">
    <source>
        <dbReference type="Proteomes" id="UP000298030"/>
    </source>
</evidence>
<accession>A0A4Y7R5N7</accession>
<reference evidence="2 3" key="1">
    <citation type="journal article" date="2019" name="Nat. Ecol. Evol.">
        <title>Megaphylogeny resolves global patterns of mushroom evolution.</title>
        <authorList>
            <person name="Varga T."/>
            <person name="Krizsan K."/>
            <person name="Foldi C."/>
            <person name="Dima B."/>
            <person name="Sanchez-Garcia M."/>
            <person name="Sanchez-Ramirez S."/>
            <person name="Szollosi G.J."/>
            <person name="Szarkandi J.G."/>
            <person name="Papp V."/>
            <person name="Albert L."/>
            <person name="Andreopoulos W."/>
            <person name="Angelini C."/>
            <person name="Antonin V."/>
            <person name="Barry K.W."/>
            <person name="Bougher N.L."/>
            <person name="Buchanan P."/>
            <person name="Buyck B."/>
            <person name="Bense V."/>
            <person name="Catcheside P."/>
            <person name="Chovatia M."/>
            <person name="Cooper J."/>
            <person name="Damon W."/>
            <person name="Desjardin D."/>
            <person name="Finy P."/>
            <person name="Geml J."/>
            <person name="Haridas S."/>
            <person name="Hughes K."/>
            <person name="Justo A."/>
            <person name="Karasinski D."/>
            <person name="Kautmanova I."/>
            <person name="Kiss B."/>
            <person name="Kocsube S."/>
            <person name="Kotiranta H."/>
            <person name="LaButti K.M."/>
            <person name="Lechner B.E."/>
            <person name="Liimatainen K."/>
            <person name="Lipzen A."/>
            <person name="Lukacs Z."/>
            <person name="Mihaltcheva S."/>
            <person name="Morgado L.N."/>
            <person name="Niskanen T."/>
            <person name="Noordeloos M.E."/>
            <person name="Ohm R.A."/>
            <person name="Ortiz-Santana B."/>
            <person name="Ovrebo C."/>
            <person name="Racz N."/>
            <person name="Riley R."/>
            <person name="Savchenko A."/>
            <person name="Shiryaev A."/>
            <person name="Soop K."/>
            <person name="Spirin V."/>
            <person name="Szebenyi C."/>
            <person name="Tomsovsky M."/>
            <person name="Tulloss R.E."/>
            <person name="Uehling J."/>
            <person name="Grigoriev I.V."/>
            <person name="Vagvolgyi C."/>
            <person name="Papp T."/>
            <person name="Martin F.M."/>
            <person name="Miettinen O."/>
            <person name="Hibbett D.S."/>
            <person name="Nagy L.G."/>
        </authorList>
    </citation>
    <scope>NUCLEOTIDE SEQUENCE [LARGE SCALE GENOMIC DNA]</scope>
    <source>
        <strain evidence="2 3">FP101781</strain>
    </source>
</reference>
<proteinExistence type="predicted"/>
<keyword evidence="3" id="KW-1185">Reference proteome</keyword>
<dbReference type="AlphaFoldDB" id="A0A4Y7R5N7"/>
<dbReference type="EMBL" id="QPFP01000655">
    <property type="protein sequence ID" value="TEB04039.1"/>
    <property type="molecule type" value="Genomic_DNA"/>
</dbReference>
<protein>
    <submittedName>
        <fullName evidence="2">Uncharacterized protein</fullName>
    </submittedName>
</protein>
<name>A0A4Y7R5N7_COPMI</name>
<feature type="region of interest" description="Disordered" evidence="1">
    <location>
        <begin position="30"/>
        <end position="60"/>
    </location>
</feature>
<evidence type="ECO:0000256" key="1">
    <source>
        <dbReference type="SAM" id="MobiDB-lite"/>
    </source>
</evidence>
<sequence>MDVRGKRGRLKDDALQASEALIITFPLLPEPLKSNPIRRPPPYTPDRMTDDGSRRPPRPKEVYEGVKASDIQSNVSAKQNLVVVLQAKSLLEQAKTCFFNAGKRLPLPLPSPACRERS</sequence>
<gene>
    <name evidence="2" type="ORF">FA13DRAFT_1309808</name>
</gene>
<feature type="compositionally biased region" description="Basic and acidic residues" evidence="1">
    <location>
        <begin position="47"/>
        <end position="60"/>
    </location>
</feature>
<evidence type="ECO:0000313" key="2">
    <source>
        <dbReference type="EMBL" id="TEB04039.1"/>
    </source>
</evidence>